<evidence type="ECO:0000256" key="1">
    <source>
        <dbReference type="SAM" id="MobiDB-lite"/>
    </source>
</evidence>
<evidence type="ECO:0000313" key="4">
    <source>
        <dbReference type="RefSeq" id="XP_008691329.2"/>
    </source>
</evidence>
<dbReference type="PANTHER" id="PTHR23232">
    <property type="entry name" value="KRAB DOMAIN C2H2 ZINC FINGER"/>
    <property type="match status" value="1"/>
</dbReference>
<evidence type="ECO:0000259" key="2">
    <source>
        <dbReference type="PROSITE" id="PS50805"/>
    </source>
</evidence>
<dbReference type="Pfam" id="PF01352">
    <property type="entry name" value="KRAB"/>
    <property type="match status" value="1"/>
</dbReference>
<dbReference type="Proteomes" id="UP000261680">
    <property type="component" value="Chromosome X"/>
</dbReference>
<proteinExistence type="predicted"/>
<dbReference type="KEGG" id="umr:103665212"/>
<dbReference type="InterPro" id="IPR001909">
    <property type="entry name" value="KRAB"/>
</dbReference>
<feature type="domain" description="KRAB" evidence="2">
    <location>
        <begin position="76"/>
        <end position="147"/>
    </location>
</feature>
<dbReference type="AlphaFoldDB" id="A0A384CA43"/>
<evidence type="ECO:0000313" key="3">
    <source>
        <dbReference type="Proteomes" id="UP000261680"/>
    </source>
</evidence>
<dbReference type="InterPro" id="IPR036051">
    <property type="entry name" value="KRAB_dom_sf"/>
</dbReference>
<dbReference type="GeneID" id="103665212"/>
<dbReference type="GO" id="GO:0006355">
    <property type="term" value="P:regulation of DNA-templated transcription"/>
    <property type="evidence" value="ECO:0007669"/>
    <property type="project" value="InterPro"/>
</dbReference>
<accession>A0A384CA43</accession>
<dbReference type="PANTHER" id="PTHR23232:SF98">
    <property type="entry name" value="KRAB DOMAIN-CONTAINING PROTEIN 4"/>
    <property type="match status" value="1"/>
</dbReference>
<organism evidence="3 4">
    <name type="scientific">Ursus maritimus</name>
    <name type="common">Polar bear</name>
    <name type="synonym">Thalarctos maritimus</name>
    <dbReference type="NCBI Taxonomy" id="29073"/>
    <lineage>
        <taxon>Eukaryota</taxon>
        <taxon>Metazoa</taxon>
        <taxon>Chordata</taxon>
        <taxon>Craniata</taxon>
        <taxon>Vertebrata</taxon>
        <taxon>Euteleostomi</taxon>
        <taxon>Mammalia</taxon>
        <taxon>Eutheria</taxon>
        <taxon>Laurasiatheria</taxon>
        <taxon>Carnivora</taxon>
        <taxon>Caniformia</taxon>
        <taxon>Ursidae</taxon>
        <taxon>Ursus</taxon>
    </lineage>
</organism>
<dbReference type="InterPro" id="IPR050169">
    <property type="entry name" value="Krueppel_C2H2_ZnF"/>
</dbReference>
<dbReference type="CTD" id="55634"/>
<dbReference type="SUPFAM" id="SSF109640">
    <property type="entry name" value="KRAB domain (Kruppel-associated box)"/>
    <property type="match status" value="1"/>
</dbReference>
<gene>
    <name evidence="4" type="primary">KRBOX4</name>
</gene>
<feature type="compositionally biased region" description="Basic and acidic residues" evidence="1">
    <location>
        <begin position="132"/>
        <end position="141"/>
    </location>
</feature>
<protein>
    <submittedName>
        <fullName evidence="4">KRAB domain-containing protein 4 isoform X1</fullName>
    </submittedName>
</protein>
<keyword evidence="3" id="KW-1185">Reference proteome</keyword>
<dbReference type="SMART" id="SM00349">
    <property type="entry name" value="KRAB"/>
    <property type="match status" value="1"/>
</dbReference>
<dbReference type="RefSeq" id="XP_008691329.2">
    <property type="nucleotide sequence ID" value="XM_008693107.2"/>
</dbReference>
<sequence>MRVESRTHAFIPLSSLCDPGQLTFHCVQPVCPPLSGISWGGRHIESLLHVKDRGWDVVARAWHSGLMRNVLLQESLTFGDVFVDFTLEEWQQLDSAQKYLYRDVMLENYSHLVSVGYLVPKPDEVLRLGREEEARRAEGEPPTRSYPELGQGGDRIDNCEESQDQLLWQAAFVDREAQKDQSGQEFTAFRKIIYPGSDFVSIRQRLSKCYSRGRCSKHNLNFLYGSKGFFVS</sequence>
<dbReference type="Gene3D" id="6.10.140.140">
    <property type="match status" value="1"/>
</dbReference>
<reference evidence="4" key="2">
    <citation type="submission" date="2025-08" db="UniProtKB">
        <authorList>
            <consortium name="RefSeq"/>
        </authorList>
    </citation>
    <scope>IDENTIFICATION</scope>
    <source>
        <tissue evidence="4">Whole blood</tissue>
    </source>
</reference>
<dbReference type="PROSITE" id="PS50805">
    <property type="entry name" value="KRAB"/>
    <property type="match status" value="1"/>
</dbReference>
<dbReference type="STRING" id="29073.ENSUMAP00000014221"/>
<dbReference type="CDD" id="cd07765">
    <property type="entry name" value="KRAB_A-box"/>
    <property type="match status" value="1"/>
</dbReference>
<feature type="region of interest" description="Disordered" evidence="1">
    <location>
        <begin position="132"/>
        <end position="151"/>
    </location>
</feature>
<reference evidence="3" key="1">
    <citation type="submission" date="2024-06" db="UniProtKB">
        <authorList>
            <consortium name="RefSeq"/>
        </authorList>
    </citation>
    <scope>NUCLEOTIDE SEQUENCE [LARGE SCALE GENOMIC DNA]</scope>
</reference>
<name>A0A384CA43_URSMA</name>